<dbReference type="CDD" id="cd00449">
    <property type="entry name" value="PLPDE_IV"/>
    <property type="match status" value="1"/>
</dbReference>
<dbReference type="EMBL" id="CP025066">
    <property type="protein sequence ID" value="AUX07737.1"/>
    <property type="molecule type" value="Genomic_DNA"/>
</dbReference>
<reference evidence="7" key="1">
    <citation type="submission" date="2017-11" db="EMBL/GenBank/DDBJ databases">
        <title>Phenotypic and genomic properties of facultatively anaerobic sulfur-reducing natronoarchaea from hypersaline soda lakes.</title>
        <authorList>
            <person name="Sorokin D.Y."/>
            <person name="Kublanov I.V."/>
            <person name="Roman P."/>
            <person name="Sinninghe Damste J.S."/>
            <person name="Golyshin P.N."/>
            <person name="Rojo D."/>
            <person name="Ciordia S."/>
            <person name="Mena M.D.C."/>
            <person name="Ferrer M."/>
            <person name="Messina E."/>
            <person name="Smedile F."/>
            <person name="La Spada G."/>
            <person name="La Cono V."/>
            <person name="Yakimov M.M."/>
        </authorList>
    </citation>
    <scope>NUCLEOTIDE SEQUENCE [LARGE SCALE GENOMIC DNA]</scope>
    <source>
        <strain evidence="7">AArc-Sl</strain>
    </source>
</reference>
<evidence type="ECO:0000256" key="1">
    <source>
        <dbReference type="ARBA" id="ARBA00001933"/>
    </source>
</evidence>
<dbReference type="InterPro" id="IPR001544">
    <property type="entry name" value="Aminotrans_IV"/>
</dbReference>
<dbReference type="InterPro" id="IPR036038">
    <property type="entry name" value="Aminotransferase-like"/>
</dbReference>
<dbReference type="AlphaFoldDB" id="A0A343TF65"/>
<dbReference type="RefSeq" id="WP_119813644.1">
    <property type="nucleotide sequence ID" value="NZ_CP025066.1"/>
</dbReference>
<dbReference type="InterPro" id="IPR050571">
    <property type="entry name" value="Class-IV_PLP-Dep_Aminotrnsfr"/>
</dbReference>
<dbReference type="KEGG" id="hdf:AArcSl_0079"/>
<evidence type="ECO:0000313" key="6">
    <source>
        <dbReference type="EMBL" id="AUX07737.1"/>
    </source>
</evidence>
<dbReference type="PANTHER" id="PTHR42743:SF11">
    <property type="entry name" value="AMINODEOXYCHORISMATE LYASE"/>
    <property type="match status" value="1"/>
</dbReference>
<name>A0A343TF65_9EURY</name>
<dbReference type="Proteomes" id="UP000263012">
    <property type="component" value="Chromosome"/>
</dbReference>
<dbReference type="GO" id="GO:0046394">
    <property type="term" value="P:carboxylic acid biosynthetic process"/>
    <property type="evidence" value="ECO:0007669"/>
    <property type="project" value="UniProtKB-ARBA"/>
</dbReference>
<keyword evidence="6" id="KW-0808">Transferase</keyword>
<dbReference type="OrthoDB" id="196861at2157"/>
<dbReference type="SUPFAM" id="SSF56752">
    <property type="entry name" value="D-aminoacid aminotransferase-like PLP-dependent enzymes"/>
    <property type="match status" value="1"/>
</dbReference>
<dbReference type="GeneID" id="37876413"/>
<dbReference type="PANTHER" id="PTHR42743">
    <property type="entry name" value="AMINO-ACID AMINOTRANSFERASE"/>
    <property type="match status" value="1"/>
</dbReference>
<organism evidence="6 7">
    <name type="scientific">Halalkaliarchaeum desulfuricum</name>
    <dbReference type="NCBI Taxonomy" id="2055893"/>
    <lineage>
        <taxon>Archaea</taxon>
        <taxon>Methanobacteriati</taxon>
        <taxon>Methanobacteriota</taxon>
        <taxon>Stenosarchaea group</taxon>
        <taxon>Halobacteria</taxon>
        <taxon>Halobacteriales</taxon>
        <taxon>Haloferacaceae</taxon>
        <taxon>Halalkaliarchaeum</taxon>
    </lineage>
</organism>
<dbReference type="Pfam" id="PF01063">
    <property type="entry name" value="Aminotran_4"/>
    <property type="match status" value="1"/>
</dbReference>
<evidence type="ECO:0000256" key="3">
    <source>
        <dbReference type="ARBA" id="ARBA00022898"/>
    </source>
</evidence>
<sequence>MSDNGNSKTRTDGEAEPLTYHVDGELVPADEASVAVNDRGFMYGDAAFETLRAYGGDLFRWGDHAERLANTCETLKLDHGLEDADLRAWIDETLAANDLEEAYVRLSITRGVQPGKLTPDPEVDPTVIVIAKPLPRGGRPDRGGEPRWDGPASLRTVDVRRPPENVMPSHLKTHNYLGGILARLELRGTDADEALLCDVEGNVAEGTTSNVFFVDDQALHTPSLDGPVLPGVTRQVVIELAREEGIPVDEGTFSPAEVREADEVFITNTTGEVWPVASVDGEPVGPSGGGGPFSEDSHELYPGGPVTRLLAHLFDDRIESEFY</sequence>
<dbReference type="InterPro" id="IPR043132">
    <property type="entry name" value="BCAT-like_C"/>
</dbReference>
<dbReference type="GO" id="GO:0008652">
    <property type="term" value="P:amino acid biosynthetic process"/>
    <property type="evidence" value="ECO:0007669"/>
    <property type="project" value="UniProtKB-ARBA"/>
</dbReference>
<proteinExistence type="inferred from homology"/>
<evidence type="ECO:0000256" key="5">
    <source>
        <dbReference type="SAM" id="MobiDB-lite"/>
    </source>
</evidence>
<evidence type="ECO:0000313" key="7">
    <source>
        <dbReference type="Proteomes" id="UP000263012"/>
    </source>
</evidence>
<dbReference type="Gene3D" id="3.30.470.10">
    <property type="match status" value="1"/>
</dbReference>
<protein>
    <submittedName>
        <fullName evidence="6">Branched-chain amino acid aminotransferase</fullName>
        <ecNumber evidence="6">2.6.1.42</ecNumber>
    </submittedName>
</protein>
<dbReference type="PROSITE" id="PS00770">
    <property type="entry name" value="AA_TRANSFER_CLASS_4"/>
    <property type="match status" value="1"/>
</dbReference>
<comment type="similarity">
    <text evidence="2 4">Belongs to the class-IV pyridoxal-phosphate-dependent aminotransferase family.</text>
</comment>
<evidence type="ECO:0000256" key="2">
    <source>
        <dbReference type="ARBA" id="ARBA00009320"/>
    </source>
</evidence>
<keyword evidence="6" id="KW-0032">Aminotransferase</keyword>
<feature type="compositionally biased region" description="Basic and acidic residues" evidence="5">
    <location>
        <begin position="138"/>
        <end position="148"/>
    </location>
</feature>
<keyword evidence="3" id="KW-0663">Pyridoxal phosphate</keyword>
<dbReference type="GO" id="GO:0004084">
    <property type="term" value="F:branched-chain-amino-acid transaminase activity"/>
    <property type="evidence" value="ECO:0007669"/>
    <property type="project" value="UniProtKB-EC"/>
</dbReference>
<evidence type="ECO:0000256" key="4">
    <source>
        <dbReference type="RuleBase" id="RU004106"/>
    </source>
</evidence>
<dbReference type="InterPro" id="IPR043131">
    <property type="entry name" value="BCAT-like_N"/>
</dbReference>
<keyword evidence="7" id="KW-1185">Reference proteome</keyword>
<dbReference type="Gene3D" id="3.20.10.10">
    <property type="entry name" value="D-amino Acid Aminotransferase, subunit A, domain 2"/>
    <property type="match status" value="1"/>
</dbReference>
<dbReference type="FunFam" id="3.20.10.10:FF:000002">
    <property type="entry name" value="D-alanine aminotransferase"/>
    <property type="match status" value="1"/>
</dbReference>
<feature type="region of interest" description="Disordered" evidence="5">
    <location>
        <begin position="132"/>
        <end position="155"/>
    </location>
</feature>
<dbReference type="EC" id="2.6.1.42" evidence="6"/>
<dbReference type="InterPro" id="IPR018300">
    <property type="entry name" value="Aminotrans_IV_CS"/>
</dbReference>
<accession>A0A343TF65</accession>
<gene>
    <name evidence="6" type="primary">ilvE</name>
    <name evidence="6" type="ORF">AArcSl_0079</name>
</gene>
<comment type="cofactor">
    <cofactor evidence="1">
        <name>pyridoxal 5'-phosphate</name>
        <dbReference type="ChEBI" id="CHEBI:597326"/>
    </cofactor>
</comment>